<sequence>MKLVKLLSCSTVAAMMFIAPQVHAYKVGLAMPTQNEDRWYNEGVLLQNKLKNAGFDVELFYGGDGDIDLQNKQIIRLTNLGVNVLVVGAIDGAAMSDSLGFAKSKGVAVISYDRLITKTPAVSYYATFDNEMVGHMQGKYLVDKLNLATTSTPKNIELFYGSLTDNNARFFWKGAMDELRPYIQSGQAVIRSGQTTPEEVNTPDWSTTEANKRMGELIEKVGYGPGKTRLDGVLCPADCISSGVLFALKRNGYDSSNMPVVTGQDAVPEALDSIENGEQAMTIFKNPNELCNTIVSMVTNMSKGQPVEINDTSTYDNGAKIVDTYLCMPELIDKSNVAKARR</sequence>
<evidence type="ECO:0000313" key="6">
    <source>
        <dbReference type="EMBL" id="SKA65321.1"/>
    </source>
</evidence>
<evidence type="ECO:0000256" key="1">
    <source>
        <dbReference type="ARBA" id="ARBA00004418"/>
    </source>
</evidence>
<keyword evidence="6" id="KW-0762">Sugar transport</keyword>
<dbReference type="InterPro" id="IPR028082">
    <property type="entry name" value="Peripla_BP_I"/>
</dbReference>
<dbReference type="SUPFAM" id="SSF53822">
    <property type="entry name" value="Periplasmic binding protein-like I"/>
    <property type="match status" value="1"/>
</dbReference>
<dbReference type="GO" id="GO:0030288">
    <property type="term" value="C:outer membrane-bounded periplasmic space"/>
    <property type="evidence" value="ECO:0007669"/>
    <property type="project" value="TreeGrafter"/>
</dbReference>
<organism evidence="6 7">
    <name type="scientific">Succinivibrio dextrinosolvens DSM 3072</name>
    <dbReference type="NCBI Taxonomy" id="1123324"/>
    <lineage>
        <taxon>Bacteria</taxon>
        <taxon>Pseudomonadati</taxon>
        <taxon>Pseudomonadota</taxon>
        <taxon>Gammaproteobacteria</taxon>
        <taxon>Aeromonadales</taxon>
        <taxon>Succinivibrionaceae</taxon>
        <taxon>Succinivibrio</taxon>
    </lineage>
</organism>
<evidence type="ECO:0000313" key="7">
    <source>
        <dbReference type="Proteomes" id="UP000242432"/>
    </source>
</evidence>
<dbReference type="InterPro" id="IPR050555">
    <property type="entry name" value="Bact_Solute-Bind_Prot2"/>
</dbReference>
<dbReference type="GO" id="GO:0055085">
    <property type="term" value="P:transmembrane transport"/>
    <property type="evidence" value="ECO:0007669"/>
    <property type="project" value="UniProtKB-ARBA"/>
</dbReference>
<dbReference type="AlphaFoldDB" id="A0A1T4VL61"/>
<evidence type="ECO:0000256" key="3">
    <source>
        <dbReference type="ARBA" id="ARBA00022729"/>
    </source>
</evidence>
<dbReference type="RefSeq" id="WP_078929045.1">
    <property type="nucleotide sequence ID" value="NZ_FUXX01000029.1"/>
</dbReference>
<comment type="similarity">
    <text evidence="2">Belongs to the bacterial solute-binding protein 2 family.</text>
</comment>
<dbReference type="Pfam" id="PF13407">
    <property type="entry name" value="Peripla_BP_4"/>
    <property type="match status" value="1"/>
</dbReference>
<protein>
    <submittedName>
        <fullName evidence="6">Putative multiple sugar transport system substrate-binding protein</fullName>
    </submittedName>
</protein>
<keyword evidence="3 4" id="KW-0732">Signal</keyword>
<dbReference type="Gene3D" id="3.40.50.2300">
    <property type="match status" value="2"/>
</dbReference>
<proteinExistence type="inferred from homology"/>
<dbReference type="CDD" id="cd19994">
    <property type="entry name" value="PBP1_ChvE"/>
    <property type="match status" value="1"/>
</dbReference>
<dbReference type="GO" id="GO:0030246">
    <property type="term" value="F:carbohydrate binding"/>
    <property type="evidence" value="ECO:0007669"/>
    <property type="project" value="TreeGrafter"/>
</dbReference>
<feature type="signal peptide" evidence="4">
    <location>
        <begin position="1"/>
        <end position="24"/>
    </location>
</feature>
<dbReference type="PANTHER" id="PTHR30036:SF1">
    <property type="entry name" value="D-XYLOSE-BINDING PERIPLASMIC PROTEIN"/>
    <property type="match status" value="1"/>
</dbReference>
<evidence type="ECO:0000259" key="5">
    <source>
        <dbReference type="Pfam" id="PF13407"/>
    </source>
</evidence>
<name>A0A1T4VL61_9GAMM</name>
<gene>
    <name evidence="6" type="ORF">SAMN02745213_01640</name>
</gene>
<dbReference type="STRING" id="83771.SAMN02910357_00252"/>
<reference evidence="7" key="1">
    <citation type="submission" date="2017-02" db="EMBL/GenBank/DDBJ databases">
        <authorList>
            <person name="Varghese N."/>
            <person name="Submissions S."/>
        </authorList>
    </citation>
    <scope>NUCLEOTIDE SEQUENCE [LARGE SCALE GENOMIC DNA]</scope>
    <source>
        <strain evidence="7">DSM 3072</strain>
    </source>
</reference>
<feature type="chain" id="PRO_5013318503" evidence="4">
    <location>
        <begin position="25"/>
        <end position="342"/>
    </location>
</feature>
<dbReference type="PANTHER" id="PTHR30036">
    <property type="entry name" value="D-XYLOSE-BINDING PERIPLASMIC PROTEIN"/>
    <property type="match status" value="1"/>
</dbReference>
<evidence type="ECO:0000256" key="2">
    <source>
        <dbReference type="ARBA" id="ARBA00007639"/>
    </source>
</evidence>
<dbReference type="Proteomes" id="UP000242432">
    <property type="component" value="Unassembled WGS sequence"/>
</dbReference>
<dbReference type="InterPro" id="IPR025997">
    <property type="entry name" value="SBP_2_dom"/>
</dbReference>
<feature type="domain" description="Periplasmic binding protein" evidence="5">
    <location>
        <begin position="27"/>
        <end position="305"/>
    </location>
</feature>
<keyword evidence="6" id="KW-0813">Transport</keyword>
<keyword evidence="7" id="KW-1185">Reference proteome</keyword>
<dbReference type="EMBL" id="FUXX01000029">
    <property type="protein sequence ID" value="SKA65321.1"/>
    <property type="molecule type" value="Genomic_DNA"/>
</dbReference>
<comment type="subcellular location">
    <subcellularLocation>
        <location evidence="1">Periplasm</location>
    </subcellularLocation>
</comment>
<evidence type="ECO:0000256" key="4">
    <source>
        <dbReference type="SAM" id="SignalP"/>
    </source>
</evidence>
<accession>A0A1T4VL61</accession>